<dbReference type="GO" id="GO:0043386">
    <property type="term" value="P:mycotoxin biosynthetic process"/>
    <property type="evidence" value="ECO:0007669"/>
    <property type="project" value="UniProtKB-ARBA"/>
</dbReference>
<dbReference type="Proteomes" id="UP001149165">
    <property type="component" value="Unassembled WGS sequence"/>
</dbReference>
<evidence type="ECO:0000256" key="1">
    <source>
        <dbReference type="ARBA" id="ARBA00001971"/>
    </source>
</evidence>
<keyword evidence="4" id="KW-0560">Oxidoreductase</keyword>
<dbReference type="EMBL" id="JAPQKH010000005">
    <property type="protein sequence ID" value="KAJ5096914.1"/>
    <property type="molecule type" value="Genomic_DNA"/>
</dbReference>
<protein>
    <submittedName>
        <fullName evidence="7">Cytochrome p450 domain-containing protein</fullName>
    </submittedName>
</protein>
<evidence type="ECO:0000256" key="2">
    <source>
        <dbReference type="ARBA" id="ARBA00010617"/>
    </source>
</evidence>
<dbReference type="PRINTS" id="PR00465">
    <property type="entry name" value="EP450IV"/>
</dbReference>
<organism evidence="7 8">
    <name type="scientific">Penicillium angulare</name>
    <dbReference type="NCBI Taxonomy" id="116970"/>
    <lineage>
        <taxon>Eukaryota</taxon>
        <taxon>Fungi</taxon>
        <taxon>Dikarya</taxon>
        <taxon>Ascomycota</taxon>
        <taxon>Pezizomycotina</taxon>
        <taxon>Eurotiomycetes</taxon>
        <taxon>Eurotiomycetidae</taxon>
        <taxon>Eurotiales</taxon>
        <taxon>Aspergillaceae</taxon>
        <taxon>Penicillium</taxon>
    </lineage>
</organism>
<evidence type="ECO:0000313" key="8">
    <source>
        <dbReference type="Proteomes" id="UP001149165"/>
    </source>
</evidence>
<name>A0A9W9K8D1_9EURO</name>
<evidence type="ECO:0000313" key="7">
    <source>
        <dbReference type="EMBL" id="KAJ5096914.1"/>
    </source>
</evidence>
<dbReference type="InterPro" id="IPR036396">
    <property type="entry name" value="Cyt_P450_sf"/>
</dbReference>
<dbReference type="Gene3D" id="1.10.630.10">
    <property type="entry name" value="Cytochrome P450"/>
    <property type="match status" value="1"/>
</dbReference>
<evidence type="ECO:0000256" key="6">
    <source>
        <dbReference type="PIRSR" id="PIRSR602403-1"/>
    </source>
</evidence>
<reference evidence="7" key="1">
    <citation type="submission" date="2022-11" db="EMBL/GenBank/DDBJ databases">
        <authorList>
            <person name="Petersen C."/>
        </authorList>
    </citation>
    <scope>NUCLEOTIDE SEQUENCE</scope>
    <source>
        <strain evidence="7">IBT 30069</strain>
    </source>
</reference>
<dbReference type="InterPro" id="IPR002403">
    <property type="entry name" value="Cyt_P450_E_grp-IV"/>
</dbReference>
<dbReference type="OrthoDB" id="3945418at2759"/>
<gene>
    <name evidence="7" type="ORF">N7456_007635</name>
</gene>
<dbReference type="InterPro" id="IPR001128">
    <property type="entry name" value="Cyt_P450"/>
</dbReference>
<dbReference type="InterPro" id="IPR050121">
    <property type="entry name" value="Cytochrome_P450_monoxygenase"/>
</dbReference>
<dbReference type="AlphaFoldDB" id="A0A9W9K8D1"/>
<feature type="binding site" description="axial binding residue" evidence="6">
    <location>
        <position position="302"/>
    </location>
    <ligand>
        <name>heme</name>
        <dbReference type="ChEBI" id="CHEBI:30413"/>
    </ligand>
    <ligandPart>
        <name>Fe</name>
        <dbReference type="ChEBI" id="CHEBI:18248"/>
    </ligandPart>
</feature>
<comment type="cofactor">
    <cofactor evidence="1 6">
        <name>heme</name>
        <dbReference type="ChEBI" id="CHEBI:30413"/>
    </cofactor>
</comment>
<dbReference type="SUPFAM" id="SSF48264">
    <property type="entry name" value="Cytochrome P450"/>
    <property type="match status" value="1"/>
</dbReference>
<dbReference type="Pfam" id="PF00067">
    <property type="entry name" value="p450"/>
    <property type="match status" value="1"/>
</dbReference>
<evidence type="ECO:0000256" key="4">
    <source>
        <dbReference type="ARBA" id="ARBA00023002"/>
    </source>
</evidence>
<keyword evidence="8" id="KW-1185">Reference proteome</keyword>
<proteinExistence type="inferred from homology"/>
<reference evidence="7" key="2">
    <citation type="journal article" date="2023" name="IMA Fungus">
        <title>Comparative genomic study of the Penicillium genus elucidates a diverse pangenome and 15 lateral gene transfer events.</title>
        <authorList>
            <person name="Petersen C."/>
            <person name="Sorensen T."/>
            <person name="Nielsen M.R."/>
            <person name="Sondergaard T.E."/>
            <person name="Sorensen J.L."/>
            <person name="Fitzpatrick D.A."/>
            <person name="Frisvad J.C."/>
            <person name="Nielsen K.L."/>
        </authorList>
    </citation>
    <scope>NUCLEOTIDE SEQUENCE</scope>
    <source>
        <strain evidence="7">IBT 30069</strain>
    </source>
</reference>
<comment type="caution">
    <text evidence="7">The sequence shown here is derived from an EMBL/GenBank/DDBJ whole genome shotgun (WGS) entry which is preliminary data.</text>
</comment>
<sequence>MKSKVEKFSQLLSAKAQAGQPANLYLGFRSLFLQIVNEFMFSSIPDHLKSLATPEFDDPLNIATDNAVNWTHWLIRNFPNASALVNKVPRKLLKNITGAWEGLTQVREILEQLVAHEKSPNTPKNNDAMARRFLDAHLDPRSSSTIPHPDEVVVAETEVTMWGGITDMSNILPYATFEVAQNPTLQETLLEELKVSWPDCHGPIPSYEVLSKLPYLNAICNESMRLTHGVVYGPPRQVGSKGAQVDGYFVPPKTKSIVIALSYYVHMDPTLFPEPEKFRPERWFQKDHSNSIMIFSKGRRACPAVQFKVTPYNTTAKDFEWNQYFSIQYNGRHLHAMLEERKL</sequence>
<comment type="similarity">
    <text evidence="2">Belongs to the cytochrome P450 family.</text>
</comment>
<accession>A0A9W9K8D1</accession>
<dbReference type="PANTHER" id="PTHR24305:SF166">
    <property type="entry name" value="CYTOCHROME P450 12A4, MITOCHONDRIAL-RELATED"/>
    <property type="match status" value="1"/>
</dbReference>
<evidence type="ECO:0000256" key="5">
    <source>
        <dbReference type="ARBA" id="ARBA00023004"/>
    </source>
</evidence>
<keyword evidence="6" id="KW-0349">Heme</keyword>
<keyword evidence="5 6" id="KW-0408">Iron</keyword>
<keyword evidence="3 6" id="KW-0479">Metal-binding</keyword>
<dbReference type="GO" id="GO:0020037">
    <property type="term" value="F:heme binding"/>
    <property type="evidence" value="ECO:0007669"/>
    <property type="project" value="InterPro"/>
</dbReference>
<dbReference type="GO" id="GO:0004497">
    <property type="term" value="F:monooxygenase activity"/>
    <property type="evidence" value="ECO:0007669"/>
    <property type="project" value="InterPro"/>
</dbReference>
<dbReference type="GO" id="GO:0016705">
    <property type="term" value="F:oxidoreductase activity, acting on paired donors, with incorporation or reduction of molecular oxygen"/>
    <property type="evidence" value="ECO:0007669"/>
    <property type="project" value="InterPro"/>
</dbReference>
<dbReference type="PANTHER" id="PTHR24305">
    <property type="entry name" value="CYTOCHROME P450"/>
    <property type="match status" value="1"/>
</dbReference>
<evidence type="ECO:0000256" key="3">
    <source>
        <dbReference type="ARBA" id="ARBA00022723"/>
    </source>
</evidence>
<dbReference type="GO" id="GO:0005506">
    <property type="term" value="F:iron ion binding"/>
    <property type="evidence" value="ECO:0007669"/>
    <property type="project" value="InterPro"/>
</dbReference>